<feature type="domain" description="Tail sheath protein C-terminal" evidence="3">
    <location>
        <begin position="374"/>
        <end position="478"/>
    </location>
</feature>
<dbReference type="Proteomes" id="UP000011131">
    <property type="component" value="Chromosome"/>
</dbReference>
<name>L7U6P2_MYXSD</name>
<evidence type="ECO:0000259" key="3">
    <source>
        <dbReference type="Pfam" id="PF17482"/>
    </source>
</evidence>
<accession>L7U6P2</accession>
<evidence type="ECO:0000313" key="4">
    <source>
        <dbReference type="EMBL" id="AGC43257.1"/>
    </source>
</evidence>
<dbReference type="Pfam" id="PF04984">
    <property type="entry name" value="Phage_sheath_1"/>
    <property type="match status" value="1"/>
</dbReference>
<sequence>MTFNTIPAAVRAPWVAVEFDSSRSSQGSTEMPYAALIAGQKTTGTWAANTYHRVSNADQVAVGAGRGSQLHRQARAWFRNNTTTELWVGVLEDNASGVAATCTVTVTGTATENGALSFRVGGQLVQVPVAAGDAQNAVAANTAAAFPSVSDLPVTGVAATNVVTLTSRGKGTWANDIDVRLNYSDGEKTPAGLTVVITPMASGATNPLLTSLIAALGDKWFNIIVHPYTDATSLTAIETELARRFGPMTMIDGMAFTSAAGTVADLTTLGNSRNSPHSCVVAQPGDNPLTPPDEFAAAVAAVAAFHGAIDPARPFQTLPVVGTLQPAEADLFTFEERNGLLYDGIATTRTAAGGIVQLERLITTYQTNASGGPDRSYLDVTRLLTLMYLRYDFRTTIQGKYARHKLGNDGGRYASGQPIITPSTGRAEAVAWFRRHEAAGLVEDFDQFLADLVCERDTNDPSRLNWYLAPNMINQFIFGAAKISFID</sequence>
<dbReference type="InterPro" id="IPR035089">
    <property type="entry name" value="Phage_sheath_subtilisin"/>
</dbReference>
<dbReference type="InterPro" id="IPR007067">
    <property type="entry name" value="Tail_sheath"/>
</dbReference>
<reference evidence="4 5" key="1">
    <citation type="journal article" date="2013" name="Genome Announc.">
        <title>Complete genome sequence of Myxococcus stipitatus strain DSM 14675, a fruiting myxobacterium.</title>
        <authorList>
            <person name="Huntley S."/>
            <person name="Kneip S."/>
            <person name="Treuner-Lange A."/>
            <person name="Sogaard-Andersen L."/>
        </authorList>
    </citation>
    <scope>NUCLEOTIDE SEQUENCE [LARGE SCALE GENOMIC DNA]</scope>
    <source>
        <strain evidence="5">DSM 14675 / JCM 12634 / Mx s8</strain>
    </source>
</reference>
<evidence type="ECO:0000313" key="5">
    <source>
        <dbReference type="Proteomes" id="UP000011131"/>
    </source>
</evidence>
<evidence type="ECO:0000256" key="1">
    <source>
        <dbReference type="ARBA" id="ARBA00008005"/>
    </source>
</evidence>
<keyword evidence="5" id="KW-1185">Reference proteome</keyword>
<dbReference type="OrthoDB" id="5442644at2"/>
<evidence type="ECO:0000259" key="2">
    <source>
        <dbReference type="Pfam" id="PF04984"/>
    </source>
</evidence>
<comment type="similarity">
    <text evidence="1">Belongs to the myoviridae tail sheath protein family.</text>
</comment>
<dbReference type="HOGENOM" id="CLU_023068_1_1_7"/>
<proteinExistence type="inferred from homology"/>
<protein>
    <submittedName>
        <fullName evidence="4">Bacteriophage tail sheath protein</fullName>
    </submittedName>
</protein>
<dbReference type="STRING" id="1278073.MYSTI_01926"/>
<gene>
    <name evidence="4" type="ordered locus">MYSTI_01926</name>
</gene>
<dbReference type="AlphaFoldDB" id="L7U6P2"/>
<dbReference type="RefSeq" id="WP_015347519.1">
    <property type="nucleotide sequence ID" value="NC_020126.1"/>
</dbReference>
<feature type="domain" description="Tail sheath protein subtilisin-like" evidence="2">
    <location>
        <begin position="203"/>
        <end position="364"/>
    </location>
</feature>
<dbReference type="Pfam" id="PF17482">
    <property type="entry name" value="Phage_sheath_1C"/>
    <property type="match status" value="1"/>
</dbReference>
<dbReference type="KEGG" id="msd:MYSTI_01926"/>
<dbReference type="EMBL" id="CP004025">
    <property type="protein sequence ID" value="AGC43257.1"/>
    <property type="molecule type" value="Genomic_DNA"/>
</dbReference>
<dbReference type="InterPro" id="IPR020287">
    <property type="entry name" value="Tail_sheath_C"/>
</dbReference>
<dbReference type="PIRSF" id="PIRSF007349">
    <property type="entry name" value="Tsp_L"/>
    <property type="match status" value="1"/>
</dbReference>
<dbReference type="PATRIC" id="fig|1278073.3.peg.1971"/>
<organism evidence="4 5">
    <name type="scientific">Myxococcus stipitatus (strain DSM 14675 / JCM 12634 / Mx s8)</name>
    <dbReference type="NCBI Taxonomy" id="1278073"/>
    <lineage>
        <taxon>Bacteria</taxon>
        <taxon>Pseudomonadati</taxon>
        <taxon>Myxococcota</taxon>
        <taxon>Myxococcia</taxon>
        <taxon>Myxococcales</taxon>
        <taxon>Cystobacterineae</taxon>
        <taxon>Myxococcaceae</taxon>
        <taxon>Myxococcus</taxon>
    </lineage>
</organism>
<dbReference type="eggNOG" id="COG4386">
    <property type="taxonomic scope" value="Bacteria"/>
</dbReference>